<dbReference type="GO" id="GO:0006777">
    <property type="term" value="P:Mo-molybdopterin cofactor biosynthetic process"/>
    <property type="evidence" value="ECO:0007669"/>
    <property type="project" value="InterPro"/>
</dbReference>
<dbReference type="GO" id="GO:1990133">
    <property type="term" value="C:molybdopterin adenylyltransferase complex"/>
    <property type="evidence" value="ECO:0007669"/>
    <property type="project" value="TreeGrafter"/>
</dbReference>
<evidence type="ECO:0000313" key="2">
    <source>
        <dbReference type="EMBL" id="KAK7044245.1"/>
    </source>
</evidence>
<gene>
    <name evidence="2" type="ORF">VNI00_007967</name>
</gene>
<dbReference type="Gene3D" id="3.10.20.30">
    <property type="match status" value="1"/>
</dbReference>
<evidence type="ECO:0000313" key="3">
    <source>
        <dbReference type="Proteomes" id="UP001383192"/>
    </source>
</evidence>
<dbReference type="PANTHER" id="PTHR33359:SF1">
    <property type="entry name" value="MOLYBDOPTERIN SYNTHASE SULFUR CARRIER SUBUNIT"/>
    <property type="match status" value="1"/>
</dbReference>
<proteinExistence type="predicted"/>
<dbReference type="EMBL" id="JAYKXP010000026">
    <property type="protein sequence ID" value="KAK7044245.1"/>
    <property type="molecule type" value="Genomic_DNA"/>
</dbReference>
<dbReference type="PANTHER" id="PTHR33359">
    <property type="entry name" value="MOLYBDOPTERIN SYNTHASE SULFUR CARRIER SUBUNIT"/>
    <property type="match status" value="1"/>
</dbReference>
<protein>
    <recommendedName>
        <fullName evidence="4">Molybdopterin synthase sulfur carrier subunit</fullName>
    </recommendedName>
</protein>
<dbReference type="SUPFAM" id="SSF54285">
    <property type="entry name" value="MoaD/ThiS"/>
    <property type="match status" value="1"/>
</dbReference>
<evidence type="ECO:0000256" key="1">
    <source>
        <dbReference type="ARBA" id="ARBA00022741"/>
    </source>
</evidence>
<reference evidence="2 3" key="1">
    <citation type="submission" date="2024-01" db="EMBL/GenBank/DDBJ databases">
        <title>A draft genome for a cacao thread blight-causing isolate of Paramarasmius palmivorus.</title>
        <authorList>
            <person name="Baruah I.K."/>
            <person name="Bukari Y."/>
            <person name="Amoako-Attah I."/>
            <person name="Meinhardt L.W."/>
            <person name="Bailey B.A."/>
            <person name="Cohen S.P."/>
        </authorList>
    </citation>
    <scope>NUCLEOTIDE SEQUENCE [LARGE SCALE GENOMIC DNA]</scope>
    <source>
        <strain evidence="2 3">GH-12</strain>
    </source>
</reference>
<organism evidence="2 3">
    <name type="scientific">Paramarasmius palmivorus</name>
    <dbReference type="NCBI Taxonomy" id="297713"/>
    <lineage>
        <taxon>Eukaryota</taxon>
        <taxon>Fungi</taxon>
        <taxon>Dikarya</taxon>
        <taxon>Basidiomycota</taxon>
        <taxon>Agaricomycotina</taxon>
        <taxon>Agaricomycetes</taxon>
        <taxon>Agaricomycetidae</taxon>
        <taxon>Agaricales</taxon>
        <taxon>Marasmiineae</taxon>
        <taxon>Marasmiaceae</taxon>
        <taxon>Paramarasmius</taxon>
    </lineage>
</organism>
<evidence type="ECO:0008006" key="4">
    <source>
        <dbReference type="Google" id="ProtNLM"/>
    </source>
</evidence>
<accession>A0AAW0CZJ2</accession>
<dbReference type="GO" id="GO:0000166">
    <property type="term" value="F:nucleotide binding"/>
    <property type="evidence" value="ECO:0007669"/>
    <property type="project" value="UniProtKB-KW"/>
</dbReference>
<dbReference type="Proteomes" id="UP001383192">
    <property type="component" value="Unassembled WGS sequence"/>
</dbReference>
<keyword evidence="1" id="KW-0547">Nucleotide-binding</keyword>
<sequence length="92" mass="10014">MASSEPVEITLLYFAAASTATNRTEERIPLPRKDFPLNSLAGLLASRYPDTGLGKILESSQWSVDEEMVEDPHQVVLRGGEEVAVAEIDVKG</sequence>
<dbReference type="AlphaFoldDB" id="A0AAW0CZJ2"/>
<dbReference type="InterPro" id="IPR044672">
    <property type="entry name" value="MOCS2A"/>
</dbReference>
<name>A0AAW0CZJ2_9AGAR</name>
<comment type="caution">
    <text evidence="2">The sequence shown here is derived from an EMBL/GenBank/DDBJ whole genome shotgun (WGS) entry which is preliminary data.</text>
</comment>
<keyword evidence="3" id="KW-1185">Reference proteome</keyword>
<dbReference type="InterPro" id="IPR012675">
    <property type="entry name" value="Beta-grasp_dom_sf"/>
</dbReference>
<dbReference type="InterPro" id="IPR016155">
    <property type="entry name" value="Mopterin_synth/thiamin_S_b"/>
</dbReference>